<dbReference type="EC" id="2.8.4.3" evidence="9"/>
<dbReference type="SFLD" id="SFLDG01061">
    <property type="entry name" value="methylthiotransferase"/>
    <property type="match status" value="1"/>
</dbReference>
<dbReference type="PROSITE" id="PS51918">
    <property type="entry name" value="RADICAL_SAM"/>
    <property type="match status" value="1"/>
</dbReference>
<feature type="domain" description="Radical SAM core" evidence="13">
    <location>
        <begin position="163"/>
        <end position="429"/>
    </location>
</feature>
<evidence type="ECO:0000313" key="15">
    <source>
        <dbReference type="Proteomes" id="UP000285655"/>
    </source>
</evidence>
<dbReference type="Gene3D" id="3.80.30.20">
    <property type="entry name" value="tm_1862 like domain"/>
    <property type="match status" value="1"/>
</dbReference>
<dbReference type="InterPro" id="IPR058240">
    <property type="entry name" value="rSAM_sf"/>
</dbReference>
<dbReference type="SUPFAM" id="SSF102114">
    <property type="entry name" value="Radical SAM enzymes"/>
    <property type="match status" value="1"/>
</dbReference>
<accession>A0A419DAR3</accession>
<dbReference type="PANTHER" id="PTHR43020">
    <property type="entry name" value="CDK5 REGULATORY SUBUNIT-ASSOCIATED PROTEIN 1"/>
    <property type="match status" value="1"/>
</dbReference>
<dbReference type="GO" id="GO:0046872">
    <property type="term" value="F:metal ion binding"/>
    <property type="evidence" value="ECO:0007669"/>
    <property type="project" value="UniProtKB-KW"/>
</dbReference>
<keyword evidence="5" id="KW-0949">S-adenosyl-L-methionine</keyword>
<evidence type="ECO:0000259" key="11">
    <source>
        <dbReference type="PROSITE" id="PS50926"/>
    </source>
</evidence>
<sequence>MKYYIWALGCAMNKSDAERIASVLSNADYTKTREESEADIIVTVACSVRQHAIDRIYGKVEKWNEMRAKRPLITILSGCVLEADRKKMKRFFDLIFDIKELQKLKQFLEQNTKSETLNPKQYQNKNDKNIKDDALNFENWDLFRNSKLEIRNCEDYLSINPIRESSFMAYVPISTGCDNFCTYCAVPYTRGREVSRPAEEIITEVRELIEKGYKEITLLGQNVNSYGFTQKNRRTKQQNNNPVIYTTPPSSLSEAKDLRDSSGSALRMTNNFVKLIKEIDKIPGIYRVYFYSNHPKDLSNELIETIPKTIHFPHYIHLPLQSGSDKILKAMNRHYTQENYIGLVKKIKDNVPQVAITTDIIVGFPGETKKDFEETKKVVKEVGFGMIYIGKFSPRPGTIAAKLKDNVPKEEKERRWQELTGLLKAHLEKENKSYIGSVMKVLIDSEKKGKYYGRTDNYKVVEIDNPVILSRTKNLRDPSLTLEDDKAKQTNLIGQFVNIEITDSSAWMLKGEILH</sequence>
<evidence type="ECO:0000259" key="13">
    <source>
        <dbReference type="PROSITE" id="PS51918"/>
    </source>
</evidence>
<evidence type="ECO:0000256" key="7">
    <source>
        <dbReference type="ARBA" id="ARBA00023004"/>
    </source>
</evidence>
<feature type="domain" description="TRAM" evidence="11">
    <location>
        <begin position="432"/>
        <end position="515"/>
    </location>
</feature>
<feature type="domain" description="MTTase N-terminal" evidence="12">
    <location>
        <begin position="1"/>
        <end position="113"/>
    </location>
</feature>
<dbReference type="InterPro" id="IPR013848">
    <property type="entry name" value="Methylthiotransferase_N"/>
</dbReference>
<dbReference type="PROSITE" id="PS01278">
    <property type="entry name" value="MTTASE_RADICAL"/>
    <property type="match status" value="1"/>
</dbReference>
<evidence type="ECO:0000256" key="5">
    <source>
        <dbReference type="ARBA" id="ARBA00022691"/>
    </source>
</evidence>
<organism evidence="14 15">
    <name type="scientific">candidate division WS5 bacterium</name>
    <dbReference type="NCBI Taxonomy" id="2093353"/>
    <lineage>
        <taxon>Bacteria</taxon>
        <taxon>candidate division WS5</taxon>
    </lineage>
</organism>
<gene>
    <name evidence="14" type="ORF">C4544_05570</name>
</gene>
<proteinExistence type="predicted"/>
<dbReference type="GO" id="GO:0051539">
    <property type="term" value="F:4 iron, 4 sulfur cluster binding"/>
    <property type="evidence" value="ECO:0007669"/>
    <property type="project" value="UniProtKB-KW"/>
</dbReference>
<evidence type="ECO:0000256" key="3">
    <source>
        <dbReference type="ARBA" id="ARBA00022485"/>
    </source>
</evidence>
<dbReference type="SMART" id="SM00729">
    <property type="entry name" value="Elp3"/>
    <property type="match status" value="1"/>
</dbReference>
<dbReference type="InterPro" id="IPR038135">
    <property type="entry name" value="Methylthiotransferase_N_sf"/>
</dbReference>
<reference evidence="14 15" key="1">
    <citation type="journal article" date="2017" name="ISME J.">
        <title>Energy and carbon metabolisms in a deep terrestrial subsurface fluid microbial community.</title>
        <authorList>
            <person name="Momper L."/>
            <person name="Jungbluth S.P."/>
            <person name="Lee M.D."/>
            <person name="Amend J.P."/>
        </authorList>
    </citation>
    <scope>NUCLEOTIDE SEQUENCE [LARGE SCALE GENOMIC DNA]</scope>
    <source>
        <strain evidence="14">SURF_29</strain>
    </source>
</reference>
<evidence type="ECO:0000256" key="8">
    <source>
        <dbReference type="ARBA" id="ARBA00023014"/>
    </source>
</evidence>
<evidence type="ECO:0000313" key="14">
    <source>
        <dbReference type="EMBL" id="RJO60216.1"/>
    </source>
</evidence>
<keyword evidence="4 14" id="KW-0808">Transferase</keyword>
<keyword evidence="8" id="KW-0411">Iron-sulfur</keyword>
<dbReference type="CDD" id="cd01335">
    <property type="entry name" value="Radical_SAM"/>
    <property type="match status" value="1"/>
</dbReference>
<evidence type="ECO:0000256" key="4">
    <source>
        <dbReference type="ARBA" id="ARBA00022679"/>
    </source>
</evidence>
<dbReference type="InterPro" id="IPR020612">
    <property type="entry name" value="Methylthiotransferase_CS"/>
</dbReference>
<evidence type="ECO:0000256" key="9">
    <source>
        <dbReference type="ARBA" id="ARBA00033765"/>
    </source>
</evidence>
<dbReference type="GO" id="GO:0035597">
    <property type="term" value="F:tRNA-2-methylthio-N(6)-dimethylallyladenosine(37) synthase activity"/>
    <property type="evidence" value="ECO:0007669"/>
    <property type="project" value="UniProtKB-EC"/>
</dbReference>
<feature type="region of interest" description="Disordered" evidence="10">
    <location>
        <begin position="232"/>
        <end position="257"/>
    </location>
</feature>
<dbReference type="FunFam" id="3.40.50.12160:FF:000003">
    <property type="entry name" value="CDK5 regulatory subunit-associated protein 1"/>
    <property type="match status" value="1"/>
</dbReference>
<keyword evidence="6" id="KW-0479">Metal-binding</keyword>
<evidence type="ECO:0000256" key="2">
    <source>
        <dbReference type="ARBA" id="ARBA00003234"/>
    </source>
</evidence>
<dbReference type="InterPro" id="IPR007197">
    <property type="entry name" value="rSAM"/>
</dbReference>
<dbReference type="InterPro" id="IPR002792">
    <property type="entry name" value="TRAM_dom"/>
</dbReference>
<dbReference type="PROSITE" id="PS50926">
    <property type="entry name" value="TRAM"/>
    <property type="match status" value="1"/>
</dbReference>
<dbReference type="Pfam" id="PF04055">
    <property type="entry name" value="Radical_SAM"/>
    <property type="match status" value="1"/>
</dbReference>
<dbReference type="PROSITE" id="PS51449">
    <property type="entry name" value="MTTASE_N"/>
    <property type="match status" value="1"/>
</dbReference>
<keyword evidence="7" id="KW-0408">Iron</keyword>
<evidence type="ECO:0000256" key="1">
    <source>
        <dbReference type="ARBA" id="ARBA00001966"/>
    </source>
</evidence>
<protein>
    <recommendedName>
        <fullName evidence="9">tRNA-2-methylthio-N(6)-dimethylallyladenosine synthase</fullName>
        <ecNumber evidence="9">2.8.4.3</ecNumber>
    </recommendedName>
</protein>
<comment type="cofactor">
    <cofactor evidence="1">
        <name>[4Fe-4S] cluster</name>
        <dbReference type="ChEBI" id="CHEBI:49883"/>
    </cofactor>
</comment>
<dbReference type="Gene3D" id="3.40.50.12160">
    <property type="entry name" value="Methylthiotransferase, N-terminal domain"/>
    <property type="match status" value="1"/>
</dbReference>
<dbReference type="InterPro" id="IPR012340">
    <property type="entry name" value="NA-bd_OB-fold"/>
</dbReference>
<dbReference type="SFLD" id="SFLDS00029">
    <property type="entry name" value="Radical_SAM"/>
    <property type="match status" value="1"/>
</dbReference>
<feature type="compositionally biased region" description="Polar residues" evidence="10">
    <location>
        <begin position="242"/>
        <end position="253"/>
    </location>
</feature>
<dbReference type="Gene3D" id="2.40.50.140">
    <property type="entry name" value="Nucleic acid-binding proteins"/>
    <property type="match status" value="1"/>
</dbReference>
<dbReference type="SFLD" id="SFLDG01082">
    <property type="entry name" value="B12-binding_domain_containing"/>
    <property type="match status" value="1"/>
</dbReference>
<evidence type="ECO:0000256" key="10">
    <source>
        <dbReference type="SAM" id="MobiDB-lite"/>
    </source>
</evidence>
<dbReference type="InterPro" id="IPR006638">
    <property type="entry name" value="Elp3/MiaA/NifB-like_rSAM"/>
</dbReference>
<comment type="caution">
    <text evidence="14">The sequence shown here is derived from an EMBL/GenBank/DDBJ whole genome shotgun (WGS) entry which is preliminary data.</text>
</comment>
<dbReference type="Pfam" id="PF00919">
    <property type="entry name" value="UPF0004"/>
    <property type="match status" value="1"/>
</dbReference>
<dbReference type="EMBL" id="QZJW01000050">
    <property type="protein sequence ID" value="RJO60216.1"/>
    <property type="molecule type" value="Genomic_DNA"/>
</dbReference>
<dbReference type="AlphaFoldDB" id="A0A419DAR3"/>
<dbReference type="InterPro" id="IPR023404">
    <property type="entry name" value="rSAM_horseshoe"/>
</dbReference>
<keyword evidence="3" id="KW-0004">4Fe-4S</keyword>
<name>A0A419DAR3_9BACT</name>
<dbReference type="GO" id="GO:0005829">
    <property type="term" value="C:cytosol"/>
    <property type="evidence" value="ECO:0007669"/>
    <property type="project" value="TreeGrafter"/>
</dbReference>
<comment type="function">
    <text evidence="2">Catalyzes the methylthiolation of N6-(dimethylallyl)adenosine (i(6)A), leading to the formation of 2-methylthio-N6-(dimethylallyl)adenosine (ms(2)i(6)A) at position 37 in tRNAs that read codons beginning with uridine.</text>
</comment>
<dbReference type="Pfam" id="PF01938">
    <property type="entry name" value="TRAM"/>
    <property type="match status" value="1"/>
</dbReference>
<evidence type="ECO:0000256" key="6">
    <source>
        <dbReference type="ARBA" id="ARBA00022723"/>
    </source>
</evidence>
<dbReference type="InterPro" id="IPR005839">
    <property type="entry name" value="Methylthiotransferase"/>
</dbReference>
<dbReference type="PANTHER" id="PTHR43020:SF2">
    <property type="entry name" value="MITOCHONDRIAL TRNA METHYLTHIOTRANSFERASE CDK5RAP1"/>
    <property type="match status" value="1"/>
</dbReference>
<dbReference type="Proteomes" id="UP000285655">
    <property type="component" value="Unassembled WGS sequence"/>
</dbReference>
<evidence type="ECO:0000259" key="12">
    <source>
        <dbReference type="PROSITE" id="PS51449"/>
    </source>
</evidence>